<sequence length="278" mass="30455">MDMVRALELLSGYTAGQWGLVTTRQALPLGVDDVTLHRLKAAGLLETVRHGVHAMTSSVASEARPEQAAWLSLRPEMAAWERPKLDHDGGVISHQSAARLHGLGDLPNTRVEMTVPRRRTMRDPGVWLRKAKLTEPEVTVLDGLPVTTPVRTIQDLLDRNTDSSHIATIIRQAVEAGQVRIDQLPEQISPFARRYGARPGDGTELLTQLLAQIGLSIHELATRHSGIAWGQLSGIGWADLENANVTWGQLATVAPELAQRFLRDPAERKSTPEPNDGT</sequence>
<dbReference type="OrthoDB" id="3356078at2"/>
<proteinExistence type="predicted"/>
<accession>A0A542DGS5</accession>
<dbReference type="Proteomes" id="UP000320876">
    <property type="component" value="Unassembled WGS sequence"/>
</dbReference>
<gene>
    <name evidence="2" type="ORF">FB471_2008</name>
</gene>
<dbReference type="AlphaFoldDB" id="A0A542DGS5"/>
<reference evidence="2 3" key="1">
    <citation type="submission" date="2019-06" db="EMBL/GenBank/DDBJ databases">
        <title>Sequencing the genomes of 1000 actinobacteria strains.</title>
        <authorList>
            <person name="Klenk H.-P."/>
        </authorList>
    </citation>
    <scope>NUCLEOTIDE SEQUENCE [LARGE SCALE GENOMIC DNA]</scope>
    <source>
        <strain evidence="2 3">DSM 45679</strain>
    </source>
</reference>
<evidence type="ECO:0000313" key="2">
    <source>
        <dbReference type="EMBL" id="TQJ02285.1"/>
    </source>
</evidence>
<dbReference type="Pfam" id="PF13338">
    <property type="entry name" value="AbiEi_4"/>
    <property type="match status" value="1"/>
</dbReference>
<dbReference type="InterPro" id="IPR025159">
    <property type="entry name" value="AbiEi_N"/>
</dbReference>
<dbReference type="RefSeq" id="WP_141997158.1">
    <property type="nucleotide sequence ID" value="NZ_VFML01000001.1"/>
</dbReference>
<keyword evidence="3" id="KW-1185">Reference proteome</keyword>
<comment type="caution">
    <text evidence="2">The sequence shown here is derived from an EMBL/GenBank/DDBJ whole genome shotgun (WGS) entry which is preliminary data.</text>
</comment>
<dbReference type="EMBL" id="VFML01000001">
    <property type="protein sequence ID" value="TQJ02285.1"/>
    <property type="molecule type" value="Genomic_DNA"/>
</dbReference>
<name>A0A542DGS5_AMYCI</name>
<protein>
    <submittedName>
        <fullName evidence="2">Putative transcriptional regulator of viral defense system</fullName>
    </submittedName>
</protein>
<feature type="domain" description="AbiEi antitoxin N-terminal" evidence="1">
    <location>
        <begin position="16"/>
        <end position="52"/>
    </location>
</feature>
<evidence type="ECO:0000313" key="3">
    <source>
        <dbReference type="Proteomes" id="UP000320876"/>
    </source>
</evidence>
<evidence type="ECO:0000259" key="1">
    <source>
        <dbReference type="Pfam" id="PF13338"/>
    </source>
</evidence>
<organism evidence="2 3">
    <name type="scientific">Amycolatopsis cihanbeyliensis</name>
    <dbReference type="NCBI Taxonomy" id="1128664"/>
    <lineage>
        <taxon>Bacteria</taxon>
        <taxon>Bacillati</taxon>
        <taxon>Actinomycetota</taxon>
        <taxon>Actinomycetes</taxon>
        <taxon>Pseudonocardiales</taxon>
        <taxon>Pseudonocardiaceae</taxon>
        <taxon>Amycolatopsis</taxon>
    </lineage>
</organism>